<protein>
    <submittedName>
        <fullName evidence="1">Uncharacterized protein</fullName>
    </submittedName>
</protein>
<dbReference type="Proteomes" id="UP001234178">
    <property type="component" value="Unassembled WGS sequence"/>
</dbReference>
<proteinExistence type="predicted"/>
<keyword evidence="2" id="KW-1185">Reference proteome</keyword>
<reference evidence="1 2" key="1">
    <citation type="journal article" date="2023" name="Nucleic Acids Res.">
        <title>The hologenome of Daphnia magna reveals possible DNA methylation and microbiome-mediated evolution of the host genome.</title>
        <authorList>
            <person name="Chaturvedi A."/>
            <person name="Li X."/>
            <person name="Dhandapani V."/>
            <person name="Marshall H."/>
            <person name="Kissane S."/>
            <person name="Cuenca-Cambronero M."/>
            <person name="Asole G."/>
            <person name="Calvet F."/>
            <person name="Ruiz-Romero M."/>
            <person name="Marangio P."/>
            <person name="Guigo R."/>
            <person name="Rago D."/>
            <person name="Mirbahai L."/>
            <person name="Eastwood N."/>
            <person name="Colbourne J.K."/>
            <person name="Zhou J."/>
            <person name="Mallon E."/>
            <person name="Orsini L."/>
        </authorList>
    </citation>
    <scope>NUCLEOTIDE SEQUENCE [LARGE SCALE GENOMIC DNA]</scope>
    <source>
        <strain evidence="1">LRV0_1</strain>
    </source>
</reference>
<gene>
    <name evidence="1" type="ORF">OUZ56_020279</name>
</gene>
<comment type="caution">
    <text evidence="1">The sequence shown here is derived from an EMBL/GenBank/DDBJ whole genome shotgun (WGS) entry which is preliminary data.</text>
</comment>
<evidence type="ECO:0000313" key="1">
    <source>
        <dbReference type="EMBL" id="KAK4011165.1"/>
    </source>
</evidence>
<dbReference type="EMBL" id="JAOYFB010000003">
    <property type="protein sequence ID" value="KAK4011165.1"/>
    <property type="molecule type" value="Genomic_DNA"/>
</dbReference>
<accession>A0ABQ9ZE22</accession>
<evidence type="ECO:0000313" key="2">
    <source>
        <dbReference type="Proteomes" id="UP001234178"/>
    </source>
</evidence>
<sequence>MEEKTTRKKILKMEHPCSDVPTCPWIVANSLKIDHRKLTGCIWVEIYLTIQKVDKCPGNEKKKLKISSKHVLLSTIV</sequence>
<organism evidence="1 2">
    <name type="scientific">Daphnia magna</name>
    <dbReference type="NCBI Taxonomy" id="35525"/>
    <lineage>
        <taxon>Eukaryota</taxon>
        <taxon>Metazoa</taxon>
        <taxon>Ecdysozoa</taxon>
        <taxon>Arthropoda</taxon>
        <taxon>Crustacea</taxon>
        <taxon>Branchiopoda</taxon>
        <taxon>Diplostraca</taxon>
        <taxon>Cladocera</taxon>
        <taxon>Anomopoda</taxon>
        <taxon>Daphniidae</taxon>
        <taxon>Daphnia</taxon>
    </lineage>
</organism>
<name>A0ABQ9ZE22_9CRUS</name>